<organism evidence="1 2">
    <name type="scientific">Octopus vulgaris</name>
    <name type="common">Common octopus</name>
    <dbReference type="NCBI Taxonomy" id="6645"/>
    <lineage>
        <taxon>Eukaryota</taxon>
        <taxon>Metazoa</taxon>
        <taxon>Spiralia</taxon>
        <taxon>Lophotrochozoa</taxon>
        <taxon>Mollusca</taxon>
        <taxon>Cephalopoda</taxon>
        <taxon>Coleoidea</taxon>
        <taxon>Octopodiformes</taxon>
        <taxon>Octopoda</taxon>
        <taxon>Incirrata</taxon>
        <taxon>Octopodidae</taxon>
        <taxon>Octopus</taxon>
    </lineage>
</organism>
<accession>A0AA36BD51</accession>
<protein>
    <submittedName>
        <fullName evidence="1">Uncharacterized protein</fullName>
    </submittedName>
</protein>
<evidence type="ECO:0000313" key="1">
    <source>
        <dbReference type="EMBL" id="CAI9731904.1"/>
    </source>
</evidence>
<dbReference type="EMBL" id="OX597826">
    <property type="protein sequence ID" value="CAI9731904.1"/>
    <property type="molecule type" value="Genomic_DNA"/>
</dbReference>
<proteinExistence type="predicted"/>
<keyword evidence="2" id="KW-1185">Reference proteome</keyword>
<evidence type="ECO:0000313" key="2">
    <source>
        <dbReference type="Proteomes" id="UP001162480"/>
    </source>
</evidence>
<sequence length="166" mass="18101">MNHKKLLDMSSQPSRLPLPFMGTFRILKFFVKQRICGDVESILLPYLTPTREIPVIINACLSLMNSGGGNGGGGGGGGGGCDGDGKAVVVVDLVLAILLTKYFTCCPRNAIHLFSVPRNAKCMTPNYQMLVLPYEFADVFLCPDFHHFAQSFQGKGKSQQLQVTYP</sequence>
<name>A0AA36BD51_OCTVU</name>
<gene>
    <name evidence="1" type="ORF">OCTVUL_1B010020</name>
</gene>
<reference evidence="1" key="1">
    <citation type="submission" date="2023-08" db="EMBL/GenBank/DDBJ databases">
        <authorList>
            <person name="Alioto T."/>
            <person name="Alioto T."/>
            <person name="Gomez Garrido J."/>
        </authorList>
    </citation>
    <scope>NUCLEOTIDE SEQUENCE</scope>
</reference>
<dbReference type="AlphaFoldDB" id="A0AA36BD51"/>
<dbReference type="Proteomes" id="UP001162480">
    <property type="component" value="Chromosome 13"/>
</dbReference>